<dbReference type="RefSeq" id="WP_094797505.1">
    <property type="nucleotide sequence ID" value="NZ_NEVK01000008.1"/>
</dbReference>
<sequence length="298" mass="32064">MGGRDIPAAIATTAMGIDAAALPSDGPAHEPKSRTVLGTRCVERTLWLLKTLSTRGEFGWRLSDLAEQAGLDRATCHRMLTCLVKEGYAHRFPQDVKYYPGQVLFEMGLALPEYAHFRELTAPRLEQVAASTGCIASLSLRSGNDTVCIAQNRSRADLAGMLIRVGSRRPLFAAVAGLAILQLLAPDERSRIIEENTQREVRSRGSSRLKDLARMRERSAAAGFGYTVSDLAPGITAMGVAIRDAHGRPFAGLTLTGSNATLHENAIAGHHEQMLDAVAAIEADARQSLRPPAHVGGY</sequence>
<dbReference type="Gene3D" id="3.30.450.40">
    <property type="match status" value="1"/>
</dbReference>
<dbReference type="EMBL" id="NEVK01000008">
    <property type="protein sequence ID" value="OZI16409.1"/>
    <property type="molecule type" value="Genomic_DNA"/>
</dbReference>
<evidence type="ECO:0000259" key="5">
    <source>
        <dbReference type="PROSITE" id="PS51078"/>
    </source>
</evidence>
<keyword evidence="3" id="KW-0804">Transcription</keyword>
<dbReference type="PANTHER" id="PTHR30136">
    <property type="entry name" value="HELIX-TURN-HELIX TRANSCRIPTIONAL REGULATOR, ICLR FAMILY"/>
    <property type="match status" value="1"/>
</dbReference>
<keyword evidence="1" id="KW-0805">Transcription regulation</keyword>
<dbReference type="AlphaFoldDB" id="A0A261QUE5"/>
<dbReference type="Gene3D" id="1.10.10.10">
    <property type="entry name" value="Winged helix-like DNA-binding domain superfamily/Winged helix DNA-binding domain"/>
    <property type="match status" value="1"/>
</dbReference>
<dbReference type="Proteomes" id="UP000216947">
    <property type="component" value="Unassembled WGS sequence"/>
</dbReference>
<dbReference type="InterPro" id="IPR005471">
    <property type="entry name" value="Tscrpt_reg_IclR_N"/>
</dbReference>
<dbReference type="InterPro" id="IPR029016">
    <property type="entry name" value="GAF-like_dom_sf"/>
</dbReference>
<evidence type="ECO:0000313" key="6">
    <source>
        <dbReference type="EMBL" id="OZI16409.1"/>
    </source>
</evidence>
<comment type="caution">
    <text evidence="6">The sequence shown here is derived from an EMBL/GenBank/DDBJ whole genome shotgun (WGS) entry which is preliminary data.</text>
</comment>
<dbReference type="GO" id="GO:0003677">
    <property type="term" value="F:DNA binding"/>
    <property type="evidence" value="ECO:0007669"/>
    <property type="project" value="UniProtKB-KW"/>
</dbReference>
<evidence type="ECO:0000259" key="4">
    <source>
        <dbReference type="PROSITE" id="PS51077"/>
    </source>
</evidence>
<dbReference type="InterPro" id="IPR014757">
    <property type="entry name" value="Tscrpt_reg_IclR_C"/>
</dbReference>
<keyword evidence="7" id="KW-1185">Reference proteome</keyword>
<evidence type="ECO:0000313" key="7">
    <source>
        <dbReference type="Proteomes" id="UP000216947"/>
    </source>
</evidence>
<dbReference type="Pfam" id="PF01614">
    <property type="entry name" value="IclR_C"/>
    <property type="match status" value="1"/>
</dbReference>
<feature type="domain" description="IclR-ED" evidence="5">
    <location>
        <begin position="103"/>
        <end position="287"/>
    </location>
</feature>
<evidence type="ECO:0000256" key="1">
    <source>
        <dbReference type="ARBA" id="ARBA00023015"/>
    </source>
</evidence>
<evidence type="ECO:0000256" key="2">
    <source>
        <dbReference type="ARBA" id="ARBA00023125"/>
    </source>
</evidence>
<dbReference type="PANTHER" id="PTHR30136:SF35">
    <property type="entry name" value="HTH-TYPE TRANSCRIPTIONAL REGULATOR RV1719"/>
    <property type="match status" value="1"/>
</dbReference>
<gene>
    <name evidence="6" type="ORF">CAL19_17145</name>
</gene>
<dbReference type="InterPro" id="IPR036388">
    <property type="entry name" value="WH-like_DNA-bd_sf"/>
</dbReference>
<dbReference type="InterPro" id="IPR050707">
    <property type="entry name" value="HTH_MetabolicPath_Reg"/>
</dbReference>
<protein>
    <recommendedName>
        <fullName evidence="8">IclR family transcriptional regulator</fullName>
    </recommendedName>
</protein>
<evidence type="ECO:0000256" key="3">
    <source>
        <dbReference type="ARBA" id="ARBA00023163"/>
    </source>
</evidence>
<proteinExistence type="predicted"/>
<reference evidence="7" key="1">
    <citation type="submission" date="2017-05" db="EMBL/GenBank/DDBJ databases">
        <title>Complete and WGS of Bordetella genogroups.</title>
        <authorList>
            <person name="Spilker T."/>
            <person name="Lipuma J."/>
        </authorList>
    </citation>
    <scope>NUCLEOTIDE SEQUENCE [LARGE SCALE GENOMIC DNA]</scope>
    <source>
        <strain evidence="7">AU18089</strain>
    </source>
</reference>
<dbReference type="GO" id="GO:0003700">
    <property type="term" value="F:DNA-binding transcription factor activity"/>
    <property type="evidence" value="ECO:0007669"/>
    <property type="project" value="TreeGrafter"/>
</dbReference>
<dbReference type="Pfam" id="PF09339">
    <property type="entry name" value="HTH_IclR"/>
    <property type="match status" value="1"/>
</dbReference>
<dbReference type="PROSITE" id="PS51078">
    <property type="entry name" value="ICLR_ED"/>
    <property type="match status" value="1"/>
</dbReference>
<accession>A0A261QUE5</accession>
<name>A0A261QUE5_9BORD</name>
<feature type="domain" description="HTH iclR-type" evidence="4">
    <location>
        <begin position="39"/>
        <end position="102"/>
    </location>
</feature>
<dbReference type="PROSITE" id="PS51077">
    <property type="entry name" value="HTH_ICLR"/>
    <property type="match status" value="1"/>
</dbReference>
<dbReference type="SUPFAM" id="SSF55781">
    <property type="entry name" value="GAF domain-like"/>
    <property type="match status" value="1"/>
</dbReference>
<keyword evidence="2" id="KW-0238">DNA-binding</keyword>
<dbReference type="SUPFAM" id="SSF46785">
    <property type="entry name" value="Winged helix' DNA-binding domain"/>
    <property type="match status" value="1"/>
</dbReference>
<dbReference type="GO" id="GO:0045892">
    <property type="term" value="P:negative regulation of DNA-templated transcription"/>
    <property type="evidence" value="ECO:0007669"/>
    <property type="project" value="TreeGrafter"/>
</dbReference>
<evidence type="ECO:0008006" key="8">
    <source>
        <dbReference type="Google" id="ProtNLM"/>
    </source>
</evidence>
<organism evidence="6 7">
    <name type="scientific">Bordetella genomosp. 7</name>
    <dbReference type="NCBI Taxonomy" id="1416805"/>
    <lineage>
        <taxon>Bacteria</taxon>
        <taxon>Pseudomonadati</taxon>
        <taxon>Pseudomonadota</taxon>
        <taxon>Betaproteobacteria</taxon>
        <taxon>Burkholderiales</taxon>
        <taxon>Alcaligenaceae</taxon>
        <taxon>Bordetella</taxon>
    </lineage>
</organism>
<dbReference type="InterPro" id="IPR036390">
    <property type="entry name" value="WH_DNA-bd_sf"/>
</dbReference>
<dbReference type="SMART" id="SM00346">
    <property type="entry name" value="HTH_ICLR"/>
    <property type="match status" value="1"/>
</dbReference>